<sequence>MDPSSRPAIVIDNGTGYTKMGFAGNVEPCFVQPTVVAVNDSFVNQPRSAVKNSNWLAQHSAGVMADLDFFIGDEGVSRSKSKSREYTGEIMFETFNVPGLYIAVQPVLALAAGYTTSKCEMTGVVVDVGDGATHVVPVADGYVIGSSIRSIPLSGKDATLFIQQLMRERGEHIPPEDSLEVARKVKESYCYTCSDIVKEYNKHDKEPLKYIKQWKGIKPKTGAPYTCDVGYERFLGPEIFFSPEIYSGELTSSLPEVIDKCIQSTPIDTRRALYKNIVLSGGSTMFKDFHRRLQRDLKKLVDARVLASDARGIGGIKAKPVEVNVVSHPIQRCAVWFGGSVLASTPEFFSACHTKAEYEEHGASICRTNPVFKGMYQ</sequence>
<dbReference type="CDD" id="cd10221">
    <property type="entry name" value="ASKHA_NBD_Arp3-like"/>
    <property type="match status" value="1"/>
</dbReference>
<evidence type="ECO:0000256" key="4">
    <source>
        <dbReference type="ARBA" id="ARBA00023892"/>
    </source>
</evidence>
<reference evidence="6" key="1">
    <citation type="submission" date="2023-02" db="EMBL/GenBank/DDBJ databases">
        <title>Genome of toxic invasive species Heracleum sosnowskyi carries increased number of genes despite the absence of recent whole-genome duplications.</title>
        <authorList>
            <person name="Schelkunov M."/>
            <person name="Shtratnikova V."/>
            <person name="Makarenko M."/>
            <person name="Klepikova A."/>
            <person name="Omelchenko D."/>
            <person name="Novikova G."/>
            <person name="Obukhova E."/>
            <person name="Bogdanov V."/>
            <person name="Penin A."/>
            <person name="Logacheva M."/>
        </authorList>
    </citation>
    <scope>NUCLEOTIDE SEQUENCE</scope>
    <source>
        <strain evidence="6">Hsosn_3</strain>
        <tissue evidence="6">Leaf</tissue>
    </source>
</reference>
<evidence type="ECO:0000256" key="5">
    <source>
        <dbReference type="RuleBase" id="RU000487"/>
    </source>
</evidence>
<dbReference type="FunFam" id="3.90.640.10:FF:000006">
    <property type="entry name" value="Actin-related protein 3 (ARP3)"/>
    <property type="match status" value="1"/>
</dbReference>
<dbReference type="GO" id="GO:0034314">
    <property type="term" value="P:Arp2/3 complex-mediated actin nucleation"/>
    <property type="evidence" value="ECO:0007669"/>
    <property type="project" value="UniProtKB-ARBA"/>
</dbReference>
<dbReference type="Proteomes" id="UP001237642">
    <property type="component" value="Unassembled WGS sequence"/>
</dbReference>
<organism evidence="6 7">
    <name type="scientific">Heracleum sosnowskyi</name>
    <dbReference type="NCBI Taxonomy" id="360622"/>
    <lineage>
        <taxon>Eukaryota</taxon>
        <taxon>Viridiplantae</taxon>
        <taxon>Streptophyta</taxon>
        <taxon>Embryophyta</taxon>
        <taxon>Tracheophyta</taxon>
        <taxon>Spermatophyta</taxon>
        <taxon>Magnoliopsida</taxon>
        <taxon>eudicotyledons</taxon>
        <taxon>Gunneridae</taxon>
        <taxon>Pentapetalae</taxon>
        <taxon>asterids</taxon>
        <taxon>campanulids</taxon>
        <taxon>Apiales</taxon>
        <taxon>Apiaceae</taxon>
        <taxon>Apioideae</taxon>
        <taxon>apioid superclade</taxon>
        <taxon>Tordylieae</taxon>
        <taxon>Tordyliinae</taxon>
        <taxon>Heracleum</taxon>
    </lineage>
</organism>
<evidence type="ECO:0000313" key="6">
    <source>
        <dbReference type="EMBL" id="KAK1403238.1"/>
    </source>
</evidence>
<keyword evidence="1" id="KW-0547">Nucleotide-binding</keyword>
<keyword evidence="7" id="KW-1185">Reference proteome</keyword>
<name>A0AAD8JGB9_9APIA</name>
<dbReference type="GO" id="GO:0005524">
    <property type="term" value="F:ATP binding"/>
    <property type="evidence" value="ECO:0007669"/>
    <property type="project" value="UniProtKB-KW"/>
</dbReference>
<dbReference type="Pfam" id="PF00022">
    <property type="entry name" value="Actin"/>
    <property type="match status" value="1"/>
</dbReference>
<dbReference type="GO" id="GO:0003779">
    <property type="term" value="F:actin binding"/>
    <property type="evidence" value="ECO:0007669"/>
    <property type="project" value="UniProtKB-KW"/>
</dbReference>
<dbReference type="PANTHER" id="PTHR11937">
    <property type="entry name" value="ACTIN"/>
    <property type="match status" value="1"/>
</dbReference>
<accession>A0AAD8JGB9</accession>
<dbReference type="FunFam" id="3.30.420.40:FF:000058">
    <property type="entry name" value="Putative actin-related protein 5"/>
    <property type="match status" value="1"/>
</dbReference>
<dbReference type="Gene3D" id="3.90.640.10">
    <property type="entry name" value="Actin, Chain A, domain 4"/>
    <property type="match status" value="1"/>
</dbReference>
<evidence type="ECO:0000256" key="2">
    <source>
        <dbReference type="ARBA" id="ARBA00022840"/>
    </source>
</evidence>
<keyword evidence="2" id="KW-0067">ATP-binding</keyword>
<dbReference type="SUPFAM" id="SSF53067">
    <property type="entry name" value="Actin-like ATPase domain"/>
    <property type="match status" value="2"/>
</dbReference>
<evidence type="ECO:0000313" key="7">
    <source>
        <dbReference type="Proteomes" id="UP001237642"/>
    </source>
</evidence>
<gene>
    <name evidence="6" type="ORF">POM88_002843</name>
</gene>
<dbReference type="InterPro" id="IPR043129">
    <property type="entry name" value="ATPase_NBD"/>
</dbReference>
<proteinExistence type="inferred from homology"/>
<dbReference type="AlphaFoldDB" id="A0AAD8JGB9"/>
<dbReference type="EMBL" id="JAUIZM010000001">
    <property type="protein sequence ID" value="KAK1403238.1"/>
    <property type="molecule type" value="Genomic_DNA"/>
</dbReference>
<dbReference type="GO" id="GO:0044396">
    <property type="term" value="P:actin cortical patch organization"/>
    <property type="evidence" value="ECO:0007669"/>
    <property type="project" value="UniProtKB-ARBA"/>
</dbReference>
<protein>
    <recommendedName>
        <fullName evidence="4">Actin-related protein 3</fullName>
    </recommendedName>
</protein>
<reference evidence="6" key="2">
    <citation type="submission" date="2023-05" db="EMBL/GenBank/DDBJ databases">
        <authorList>
            <person name="Schelkunov M.I."/>
        </authorList>
    </citation>
    <scope>NUCLEOTIDE SEQUENCE</scope>
    <source>
        <strain evidence="6">Hsosn_3</strain>
        <tissue evidence="6">Leaf</tissue>
    </source>
</reference>
<comment type="caution">
    <text evidence="6">The sequence shown here is derived from an EMBL/GenBank/DDBJ whole genome shotgun (WGS) entry which is preliminary data.</text>
</comment>
<comment type="similarity">
    <text evidence="5">Belongs to the actin family.</text>
</comment>
<evidence type="ECO:0000256" key="1">
    <source>
        <dbReference type="ARBA" id="ARBA00022741"/>
    </source>
</evidence>
<dbReference type="Gene3D" id="3.30.420.40">
    <property type="match status" value="3"/>
</dbReference>
<keyword evidence="3" id="KW-0009">Actin-binding</keyword>
<dbReference type="SMART" id="SM00268">
    <property type="entry name" value="ACTIN"/>
    <property type="match status" value="1"/>
</dbReference>
<dbReference type="InterPro" id="IPR004000">
    <property type="entry name" value="Actin"/>
</dbReference>
<evidence type="ECO:0000256" key="3">
    <source>
        <dbReference type="ARBA" id="ARBA00023203"/>
    </source>
</evidence>